<gene>
    <name evidence="4" type="ORF">BSU04_29420</name>
</gene>
<comment type="similarity">
    <text evidence="1 3">Belongs to the short-chain dehydrogenases/reductases (SDR) family.</text>
</comment>
<dbReference type="InterPro" id="IPR020904">
    <property type="entry name" value="Sc_DH/Rdtase_CS"/>
</dbReference>
<keyword evidence="2" id="KW-0560">Oxidoreductase</keyword>
<proteinExistence type="inferred from homology"/>
<dbReference type="SUPFAM" id="SSF51735">
    <property type="entry name" value="NAD(P)-binding Rossmann-fold domains"/>
    <property type="match status" value="1"/>
</dbReference>
<evidence type="ECO:0000313" key="5">
    <source>
        <dbReference type="Proteomes" id="UP000214720"/>
    </source>
</evidence>
<dbReference type="FunFam" id="3.40.50.720:FF:000084">
    <property type="entry name" value="Short-chain dehydrogenase reductase"/>
    <property type="match status" value="1"/>
</dbReference>
<dbReference type="Gene3D" id="3.40.50.720">
    <property type="entry name" value="NAD(P)-binding Rossmann-like Domain"/>
    <property type="match status" value="1"/>
</dbReference>
<comment type="caution">
    <text evidence="4">The sequence shown here is derived from an EMBL/GenBank/DDBJ whole genome shotgun (WGS) entry which is preliminary data.</text>
</comment>
<name>A0A226WUR7_CABSO</name>
<dbReference type="PRINTS" id="PR00081">
    <property type="entry name" value="GDHRDH"/>
</dbReference>
<protein>
    <submittedName>
        <fullName evidence="4">Oxidoreductase</fullName>
    </submittedName>
</protein>
<dbReference type="PROSITE" id="PS00061">
    <property type="entry name" value="ADH_SHORT"/>
    <property type="match status" value="1"/>
</dbReference>
<sequence length="250" mass="26690">MEGKIALITGAGSGIGRGVALGLLGEGYTVVLAGRNERALTETASMAGSHAVNAHAIPCDIANLESVNRLFTQLEEKFDRLDLLFNNAGTFTPQNSLEDITYEQWVQAVNVNLTGAFLCTQGAFRMMKKQQPRGGRIINNGSISAHAPRPKAAPYTATKHAITGLTKATSLDGRPYNIACGQIDIGNVVTDMSELMAKGTLQADGSIKVEPRMSMDNVVKAILYMDSLSLDANVLFMTVMASHMPFVGRG</sequence>
<dbReference type="EMBL" id="MTHB01000198">
    <property type="protein sequence ID" value="OXC74924.1"/>
    <property type="molecule type" value="Genomic_DNA"/>
</dbReference>
<dbReference type="Pfam" id="PF00106">
    <property type="entry name" value="adh_short"/>
    <property type="match status" value="1"/>
</dbReference>
<dbReference type="eggNOG" id="COG4221">
    <property type="taxonomic scope" value="Bacteria"/>
</dbReference>
<evidence type="ECO:0000313" key="4">
    <source>
        <dbReference type="EMBL" id="OXC74924.1"/>
    </source>
</evidence>
<reference evidence="5" key="1">
    <citation type="submission" date="2017-01" db="EMBL/GenBank/DDBJ databases">
        <title>Genome Analysis of Deinococcus marmoris KOPRI26562.</title>
        <authorList>
            <person name="Kim J.H."/>
            <person name="Oh H.-M."/>
        </authorList>
    </citation>
    <scope>NUCLEOTIDE SEQUENCE [LARGE SCALE GENOMIC DNA]</scope>
    <source>
        <strain evidence="5">PAMC 26633</strain>
    </source>
</reference>
<evidence type="ECO:0000256" key="2">
    <source>
        <dbReference type="ARBA" id="ARBA00023002"/>
    </source>
</evidence>
<organism evidence="4 5">
    <name type="scientific">Caballeronia sordidicola</name>
    <name type="common">Burkholderia sordidicola</name>
    <dbReference type="NCBI Taxonomy" id="196367"/>
    <lineage>
        <taxon>Bacteria</taxon>
        <taxon>Pseudomonadati</taxon>
        <taxon>Pseudomonadota</taxon>
        <taxon>Betaproteobacteria</taxon>
        <taxon>Burkholderiales</taxon>
        <taxon>Burkholderiaceae</taxon>
        <taxon>Caballeronia</taxon>
    </lineage>
</organism>
<dbReference type="AlphaFoldDB" id="A0A226WUR7"/>
<dbReference type="InterPro" id="IPR002347">
    <property type="entry name" value="SDR_fam"/>
</dbReference>
<dbReference type="OrthoDB" id="9810734at2"/>
<dbReference type="PANTHER" id="PTHR43669:SF12">
    <property type="entry name" value="BLR5618 PROTEIN"/>
    <property type="match status" value="1"/>
</dbReference>
<dbReference type="Proteomes" id="UP000214720">
    <property type="component" value="Unassembled WGS sequence"/>
</dbReference>
<evidence type="ECO:0000256" key="1">
    <source>
        <dbReference type="ARBA" id="ARBA00006484"/>
    </source>
</evidence>
<accession>A0A226WUR7</accession>
<dbReference type="PRINTS" id="PR00080">
    <property type="entry name" value="SDRFAMILY"/>
</dbReference>
<evidence type="ECO:0000256" key="3">
    <source>
        <dbReference type="RuleBase" id="RU000363"/>
    </source>
</evidence>
<dbReference type="PANTHER" id="PTHR43669">
    <property type="entry name" value="5-KETO-D-GLUCONATE 5-REDUCTASE"/>
    <property type="match status" value="1"/>
</dbReference>
<dbReference type="GO" id="GO:0016491">
    <property type="term" value="F:oxidoreductase activity"/>
    <property type="evidence" value="ECO:0007669"/>
    <property type="project" value="UniProtKB-KW"/>
</dbReference>
<dbReference type="InterPro" id="IPR036291">
    <property type="entry name" value="NAD(P)-bd_dom_sf"/>
</dbReference>
<dbReference type="CDD" id="cd05233">
    <property type="entry name" value="SDR_c"/>
    <property type="match status" value="1"/>
</dbReference>